<dbReference type="OrthoDB" id="5979581at2759"/>
<dbReference type="STRING" id="60169.A0A1V6NC27"/>
<dbReference type="SUPFAM" id="SSF56112">
    <property type="entry name" value="Protein kinase-like (PK-like)"/>
    <property type="match status" value="1"/>
</dbReference>
<dbReference type="InterPro" id="IPR000719">
    <property type="entry name" value="Prot_kinase_dom"/>
</dbReference>
<dbReference type="InterPro" id="IPR011009">
    <property type="entry name" value="Kinase-like_dom_sf"/>
</dbReference>
<dbReference type="PANTHER" id="PTHR45646:SF11">
    <property type="entry name" value="SERINE_THREONINE-PROTEIN KINASE DOA"/>
    <property type="match status" value="1"/>
</dbReference>
<reference evidence="8" key="1">
    <citation type="journal article" date="2017" name="Nat. Microbiol.">
        <title>Global analysis of biosynthetic gene clusters reveals vast potential of secondary metabolite production in Penicillium species.</title>
        <authorList>
            <person name="Nielsen J.C."/>
            <person name="Grijseels S."/>
            <person name="Prigent S."/>
            <person name="Ji B."/>
            <person name="Dainat J."/>
            <person name="Nielsen K.F."/>
            <person name="Frisvad J.C."/>
            <person name="Workman M."/>
            <person name="Nielsen J."/>
        </authorList>
    </citation>
    <scope>NUCLEOTIDE SEQUENCE [LARGE SCALE GENOMIC DNA]</scope>
    <source>
        <strain evidence="8">IBT 4502</strain>
    </source>
</reference>
<dbReference type="Gene3D" id="3.30.200.20">
    <property type="entry name" value="Phosphorylase Kinase, domain 1"/>
    <property type="match status" value="1"/>
</dbReference>
<evidence type="ECO:0000256" key="2">
    <source>
        <dbReference type="ARBA" id="ARBA00022679"/>
    </source>
</evidence>
<comment type="caution">
    <text evidence="7">The sequence shown here is derived from an EMBL/GenBank/DDBJ whole genome shotgun (WGS) entry which is preliminary data.</text>
</comment>
<accession>A0A1V6NC27</accession>
<dbReference type="Proteomes" id="UP000191408">
    <property type="component" value="Unassembled WGS sequence"/>
</dbReference>
<dbReference type="GO" id="GO:0005634">
    <property type="term" value="C:nucleus"/>
    <property type="evidence" value="ECO:0007669"/>
    <property type="project" value="TreeGrafter"/>
</dbReference>
<keyword evidence="2" id="KW-0808">Transferase</keyword>
<feature type="domain" description="Protein kinase" evidence="6">
    <location>
        <begin position="86"/>
        <end position="468"/>
    </location>
</feature>
<evidence type="ECO:0000256" key="1">
    <source>
        <dbReference type="ARBA" id="ARBA00022527"/>
    </source>
</evidence>
<dbReference type="PANTHER" id="PTHR45646">
    <property type="entry name" value="SERINE/THREONINE-PROTEIN KINASE DOA-RELATED"/>
    <property type="match status" value="1"/>
</dbReference>
<evidence type="ECO:0000256" key="3">
    <source>
        <dbReference type="ARBA" id="ARBA00022741"/>
    </source>
</evidence>
<evidence type="ECO:0000256" key="5">
    <source>
        <dbReference type="ARBA" id="ARBA00022840"/>
    </source>
</evidence>
<dbReference type="GO" id="GO:0005524">
    <property type="term" value="F:ATP binding"/>
    <property type="evidence" value="ECO:0007669"/>
    <property type="project" value="UniProtKB-KW"/>
</dbReference>
<keyword evidence="5" id="KW-0067">ATP-binding</keyword>
<name>A0A1V6NC27_PENPO</name>
<dbReference type="GO" id="GO:0043484">
    <property type="term" value="P:regulation of RNA splicing"/>
    <property type="evidence" value="ECO:0007669"/>
    <property type="project" value="TreeGrafter"/>
</dbReference>
<evidence type="ECO:0000256" key="4">
    <source>
        <dbReference type="ARBA" id="ARBA00022777"/>
    </source>
</evidence>
<dbReference type="InterPro" id="IPR051175">
    <property type="entry name" value="CLK_kinases"/>
</dbReference>
<protein>
    <recommendedName>
        <fullName evidence="6">Protein kinase domain-containing protein</fullName>
    </recommendedName>
</protein>
<sequence length="483" mass="55395">MIGLRLTSRVTKRTFISLRTKPLHLPPTDPTFAIPSHAVVDEERCPDYTPPRLLHSKTRRDTWQQLPVASKDRLGHELDRMAGARYQKVRLVSTPILSEVNWSYWAIRYRWQSERTVALKILNGCYAESASNLLDTEQTVAQKNPSHQGYGVTRHCLESFELKSSDKTHLCLVYEAMREPMSVFQKPFENRRMPLPVAKAYIHLLLLGLQYLHAECRITHTGKEVTLDLKLANILMTFENDKAIPRFTQEQVLKSPMHYKSNPVTNHTTYQSYNGFGPMDVEDVGNVLPKITDFGSAWLFVVDPEMKPQKEPVITYPIQPNYYRAPEVVLGYGWDFSADIWNFGVFVWNIIEGTELFTQVEDSNGRYDPKSHLAEMIALLGPPPKEVIERADYMSQVEYASTISIEVGKPCKNAREVFGGPYFDEEEDTIPSIDDSERELFLSFARDMLMWVPSERKTARELTEHPFLNFGGPVSKDVLEGRS</sequence>
<dbReference type="GO" id="GO:0004674">
    <property type="term" value="F:protein serine/threonine kinase activity"/>
    <property type="evidence" value="ECO:0007669"/>
    <property type="project" value="UniProtKB-KW"/>
</dbReference>
<dbReference type="SMART" id="SM00220">
    <property type="entry name" value="S_TKc"/>
    <property type="match status" value="1"/>
</dbReference>
<keyword evidence="3" id="KW-0547">Nucleotide-binding</keyword>
<dbReference type="AlphaFoldDB" id="A0A1V6NC27"/>
<dbReference type="Gene3D" id="1.10.510.10">
    <property type="entry name" value="Transferase(Phosphotransferase) domain 1"/>
    <property type="match status" value="1"/>
</dbReference>
<organism evidence="7 8">
    <name type="scientific">Penicillium polonicum</name>
    <dbReference type="NCBI Taxonomy" id="60169"/>
    <lineage>
        <taxon>Eukaryota</taxon>
        <taxon>Fungi</taxon>
        <taxon>Dikarya</taxon>
        <taxon>Ascomycota</taxon>
        <taxon>Pezizomycotina</taxon>
        <taxon>Eurotiomycetes</taxon>
        <taxon>Eurotiomycetidae</taxon>
        <taxon>Eurotiales</taxon>
        <taxon>Aspergillaceae</taxon>
        <taxon>Penicillium</taxon>
    </lineage>
</organism>
<keyword evidence="1" id="KW-0723">Serine/threonine-protein kinase</keyword>
<gene>
    <name evidence="7" type="ORF">PENPOL_c013G09960</name>
</gene>
<dbReference type="Pfam" id="PF00069">
    <property type="entry name" value="Pkinase"/>
    <property type="match status" value="1"/>
</dbReference>
<keyword evidence="4" id="KW-0418">Kinase</keyword>
<evidence type="ECO:0000313" key="7">
    <source>
        <dbReference type="EMBL" id="OQD62195.1"/>
    </source>
</evidence>
<evidence type="ECO:0000259" key="6">
    <source>
        <dbReference type="PROSITE" id="PS50011"/>
    </source>
</evidence>
<proteinExistence type="predicted"/>
<keyword evidence="8" id="KW-1185">Reference proteome</keyword>
<dbReference type="PROSITE" id="PS50011">
    <property type="entry name" value="PROTEIN_KINASE_DOM"/>
    <property type="match status" value="1"/>
</dbReference>
<evidence type="ECO:0000313" key="8">
    <source>
        <dbReference type="Proteomes" id="UP000191408"/>
    </source>
</evidence>
<dbReference type="EMBL" id="MDYM01000013">
    <property type="protein sequence ID" value="OQD62195.1"/>
    <property type="molecule type" value="Genomic_DNA"/>
</dbReference>